<name>A0AAV0WL93_9HEMI</name>
<comment type="caution">
    <text evidence="3">The sequence shown here is derived from an EMBL/GenBank/DDBJ whole genome shotgun (WGS) entry which is preliminary data.</text>
</comment>
<feature type="compositionally biased region" description="Acidic residues" evidence="1">
    <location>
        <begin position="150"/>
        <end position="165"/>
    </location>
</feature>
<evidence type="ECO:0000256" key="1">
    <source>
        <dbReference type="SAM" id="MobiDB-lite"/>
    </source>
</evidence>
<protein>
    <recommendedName>
        <fullName evidence="2">HAT C-terminal dimerisation domain-containing protein</fullName>
    </recommendedName>
</protein>
<keyword evidence="4" id="KW-1185">Reference proteome</keyword>
<gene>
    <name evidence="3" type="ORF">MEUPH1_LOCUS12211</name>
</gene>
<dbReference type="InterPro" id="IPR008906">
    <property type="entry name" value="HATC_C_dom"/>
</dbReference>
<dbReference type="Proteomes" id="UP001160148">
    <property type="component" value="Unassembled WGS sequence"/>
</dbReference>
<evidence type="ECO:0000313" key="4">
    <source>
        <dbReference type="Proteomes" id="UP001160148"/>
    </source>
</evidence>
<proteinExistence type="predicted"/>
<evidence type="ECO:0000313" key="3">
    <source>
        <dbReference type="EMBL" id="CAI6356481.1"/>
    </source>
</evidence>
<evidence type="ECO:0000259" key="2">
    <source>
        <dbReference type="Pfam" id="PF05699"/>
    </source>
</evidence>
<dbReference type="AlphaFoldDB" id="A0AAV0WL93"/>
<reference evidence="3 4" key="1">
    <citation type="submission" date="2023-01" db="EMBL/GenBank/DDBJ databases">
        <authorList>
            <person name="Whitehead M."/>
        </authorList>
    </citation>
    <scope>NUCLEOTIDE SEQUENCE [LARGE SCALE GENOMIC DNA]</scope>
</reference>
<organism evidence="3 4">
    <name type="scientific">Macrosiphum euphorbiae</name>
    <name type="common">potato aphid</name>
    <dbReference type="NCBI Taxonomy" id="13131"/>
    <lineage>
        <taxon>Eukaryota</taxon>
        <taxon>Metazoa</taxon>
        <taxon>Ecdysozoa</taxon>
        <taxon>Arthropoda</taxon>
        <taxon>Hexapoda</taxon>
        <taxon>Insecta</taxon>
        <taxon>Pterygota</taxon>
        <taxon>Neoptera</taxon>
        <taxon>Paraneoptera</taxon>
        <taxon>Hemiptera</taxon>
        <taxon>Sternorrhyncha</taxon>
        <taxon>Aphidomorpha</taxon>
        <taxon>Aphidoidea</taxon>
        <taxon>Aphididae</taxon>
        <taxon>Macrosiphini</taxon>
        <taxon>Macrosiphum</taxon>
    </lineage>
</organism>
<dbReference type="Pfam" id="PF05699">
    <property type="entry name" value="Dimer_Tnp_hAT"/>
    <property type="match status" value="1"/>
</dbReference>
<sequence length="272" mass="31439">MTGNEAIIFMEKSDYEFTSLPVKRCRRKKLMAGDFNPDYVITDPKQEFKVNTYFMIIDAARFHSTGQHLLKDISLFSTAHLKQTKKDPTMLPKDAFKTFCNLYCNFVNYEDLRAEYIQYSRSFFEFEDAVGFQQTYIHGKKYTSNNDSEHESEESPDSDRNEDEGGMYVHKHNNLGTLLHMLQVCHKAGLKNVFPCLYDALHIACTLPVASKTPERTFSKLKIVKNRLRTTISQDRLEQLLIMSCESDIEIDNGQVIDIFANCSSVLKKHLI</sequence>
<feature type="region of interest" description="Disordered" evidence="1">
    <location>
        <begin position="142"/>
        <end position="167"/>
    </location>
</feature>
<feature type="domain" description="HAT C-terminal dimerisation" evidence="2">
    <location>
        <begin position="192"/>
        <end position="243"/>
    </location>
</feature>
<dbReference type="GO" id="GO:0046983">
    <property type="term" value="F:protein dimerization activity"/>
    <property type="evidence" value="ECO:0007669"/>
    <property type="project" value="InterPro"/>
</dbReference>
<dbReference type="PANTHER" id="PTHR46289:SF14">
    <property type="entry name" value="DUF4371 DOMAIN-CONTAINING PROTEIN"/>
    <property type="match status" value="1"/>
</dbReference>
<dbReference type="EMBL" id="CARXXK010000002">
    <property type="protein sequence ID" value="CAI6356481.1"/>
    <property type="molecule type" value="Genomic_DNA"/>
</dbReference>
<dbReference type="PANTHER" id="PTHR46289">
    <property type="entry name" value="52 KDA REPRESSOR OF THE INHIBITOR OF THE PROTEIN KINASE-LIKE PROTEIN-RELATED"/>
    <property type="match status" value="1"/>
</dbReference>
<dbReference type="InterPro" id="IPR052958">
    <property type="entry name" value="IFN-induced_PKR_regulator"/>
</dbReference>
<accession>A0AAV0WL93</accession>